<gene>
    <name evidence="1" type="primary">Nfu_g_1_024469</name>
</gene>
<dbReference type="AlphaFoldDB" id="A0A1A7YB78"/>
<proteinExistence type="predicted"/>
<name>A0A1A7YB78_9TELE</name>
<sequence>MDELTLMRNINRDFSSSCVLCYTETWLGEDTPDCALQLEGFHLLRADRDAALAATVYIPPDADVHKAQRALAKQILCIERAYPDSLIIVLGDFNKANLSQELPKTNSILNAQPERKKPWTTVTAQ</sequence>
<reference evidence="1" key="2">
    <citation type="submission" date="2016-06" db="EMBL/GenBank/DDBJ databases">
        <title>The genome of a short-lived fish provides insights into sex chromosome evolution and the genetic control of aging.</title>
        <authorList>
            <person name="Reichwald K."/>
            <person name="Felder M."/>
            <person name="Petzold A."/>
            <person name="Koch P."/>
            <person name="Groth M."/>
            <person name="Platzer M."/>
        </authorList>
    </citation>
    <scope>NUCLEOTIDE SEQUENCE</scope>
    <source>
        <tissue evidence="1">Brain</tissue>
    </source>
</reference>
<accession>A0A1A7YB78</accession>
<dbReference type="PANTHER" id="PTHR47510:SF3">
    <property type="entry name" value="ENDO_EXONUCLEASE_PHOSPHATASE DOMAIN-CONTAINING PROTEIN"/>
    <property type="match status" value="1"/>
</dbReference>
<organism evidence="1">
    <name type="scientific">Iconisemion striatum</name>
    <dbReference type="NCBI Taxonomy" id="60296"/>
    <lineage>
        <taxon>Eukaryota</taxon>
        <taxon>Metazoa</taxon>
        <taxon>Chordata</taxon>
        <taxon>Craniata</taxon>
        <taxon>Vertebrata</taxon>
        <taxon>Euteleostomi</taxon>
        <taxon>Actinopterygii</taxon>
        <taxon>Neopterygii</taxon>
        <taxon>Teleostei</taxon>
        <taxon>Neoteleostei</taxon>
        <taxon>Acanthomorphata</taxon>
        <taxon>Ovalentaria</taxon>
        <taxon>Atherinomorphae</taxon>
        <taxon>Cyprinodontiformes</taxon>
        <taxon>Nothobranchiidae</taxon>
        <taxon>Iconisemion</taxon>
    </lineage>
</organism>
<dbReference type="PANTHER" id="PTHR47510">
    <property type="entry name" value="REVERSE TRANSCRIPTASE DOMAIN-CONTAINING PROTEIN"/>
    <property type="match status" value="1"/>
</dbReference>
<evidence type="ECO:0000313" key="1">
    <source>
        <dbReference type="EMBL" id="SBP27389.1"/>
    </source>
</evidence>
<evidence type="ECO:0008006" key="2">
    <source>
        <dbReference type="Google" id="ProtNLM"/>
    </source>
</evidence>
<reference evidence="1" key="1">
    <citation type="submission" date="2016-05" db="EMBL/GenBank/DDBJ databases">
        <authorList>
            <person name="Lavstsen T."/>
            <person name="Jespersen J.S."/>
        </authorList>
    </citation>
    <scope>NUCLEOTIDE SEQUENCE</scope>
    <source>
        <tissue evidence="1">Brain</tissue>
    </source>
</reference>
<dbReference type="EMBL" id="HADX01005157">
    <property type="protein sequence ID" value="SBP27389.1"/>
    <property type="molecule type" value="Transcribed_RNA"/>
</dbReference>
<protein>
    <recommendedName>
        <fullName evidence="2">Endonuclease/exonuclease/phosphatase domain-containing protein</fullName>
    </recommendedName>
</protein>